<proteinExistence type="predicted"/>
<dbReference type="WBParaSite" id="nRc.2.0.1.t43882-RA">
    <property type="protein sequence ID" value="nRc.2.0.1.t43882-RA"/>
    <property type="gene ID" value="nRc.2.0.1.g43882"/>
</dbReference>
<reference evidence="2" key="1">
    <citation type="submission" date="2022-11" db="UniProtKB">
        <authorList>
            <consortium name="WormBaseParasite"/>
        </authorList>
    </citation>
    <scope>IDENTIFICATION</scope>
</reference>
<protein>
    <submittedName>
        <fullName evidence="2">Uncharacterized protein</fullName>
    </submittedName>
</protein>
<accession>A0A915KY59</accession>
<evidence type="ECO:0000313" key="2">
    <source>
        <dbReference type="WBParaSite" id="nRc.2.0.1.t43882-RA"/>
    </source>
</evidence>
<sequence length="72" mass="8338">MAVLQRRTSSSISGDKEEERILIRGRRPWHQDMGQLGWALNPDLLMESTRVLTRQPVRHQGVSEFRRHAAMG</sequence>
<organism evidence="1 2">
    <name type="scientific">Romanomermis culicivorax</name>
    <name type="common">Nematode worm</name>
    <dbReference type="NCBI Taxonomy" id="13658"/>
    <lineage>
        <taxon>Eukaryota</taxon>
        <taxon>Metazoa</taxon>
        <taxon>Ecdysozoa</taxon>
        <taxon>Nematoda</taxon>
        <taxon>Enoplea</taxon>
        <taxon>Dorylaimia</taxon>
        <taxon>Mermithida</taxon>
        <taxon>Mermithoidea</taxon>
        <taxon>Mermithidae</taxon>
        <taxon>Romanomermis</taxon>
    </lineage>
</organism>
<dbReference type="Proteomes" id="UP000887565">
    <property type="component" value="Unplaced"/>
</dbReference>
<keyword evidence="1" id="KW-1185">Reference proteome</keyword>
<evidence type="ECO:0000313" key="1">
    <source>
        <dbReference type="Proteomes" id="UP000887565"/>
    </source>
</evidence>
<dbReference type="AlphaFoldDB" id="A0A915KY59"/>
<name>A0A915KY59_ROMCU</name>